<reference evidence="2" key="2">
    <citation type="submission" date="2024-02" db="EMBL/GenBank/DDBJ databases">
        <title>Comparative genomics of Cryptococcus and Kwoniella reveals pathogenesis evolution and contrasting modes of karyotype evolution via chromosome fusion or intercentromeric recombination.</title>
        <authorList>
            <person name="Coelho M.A."/>
            <person name="David-Palma M."/>
            <person name="Shea T."/>
            <person name="Bowers K."/>
            <person name="McGinley-Smith S."/>
            <person name="Mohammad A.W."/>
            <person name="Gnirke A."/>
            <person name="Yurkov A.M."/>
            <person name="Nowrousian M."/>
            <person name="Sun S."/>
            <person name="Cuomo C.A."/>
            <person name="Heitman J."/>
        </authorList>
    </citation>
    <scope>NUCLEOTIDE SEQUENCE</scope>
    <source>
        <strain evidence="2">CBS 10117</strain>
    </source>
</reference>
<gene>
    <name evidence="2" type="ORF">I303_106995</name>
</gene>
<dbReference type="Proteomes" id="UP000078595">
    <property type="component" value="Chromosome 9"/>
</dbReference>
<dbReference type="KEGG" id="kdj:28970095"/>
<feature type="compositionally biased region" description="Low complexity" evidence="1">
    <location>
        <begin position="16"/>
        <end position="27"/>
    </location>
</feature>
<feature type="compositionally biased region" description="Low complexity" evidence="1">
    <location>
        <begin position="73"/>
        <end position="99"/>
    </location>
</feature>
<proteinExistence type="predicted"/>
<feature type="compositionally biased region" description="Polar residues" evidence="1">
    <location>
        <begin position="137"/>
        <end position="148"/>
    </location>
</feature>
<protein>
    <submittedName>
        <fullName evidence="2">Uncharacterized protein</fullName>
    </submittedName>
</protein>
<feature type="region of interest" description="Disordered" evidence="1">
    <location>
        <begin position="1"/>
        <end position="219"/>
    </location>
</feature>
<keyword evidence="3" id="KW-1185">Reference proteome</keyword>
<evidence type="ECO:0000313" key="2">
    <source>
        <dbReference type="EMBL" id="WWC64385.1"/>
    </source>
</evidence>
<dbReference type="EMBL" id="CP144538">
    <property type="protein sequence ID" value="WWC64385.1"/>
    <property type="molecule type" value="Genomic_DNA"/>
</dbReference>
<sequence>MEQTIDNAKQFLNSEQGQGLKQQLFGGDKPTGDPQTDAPTYDAQGNQGAPGQFGQEGQFGAVTGKGFGGGFAGNQYQQGQGQGNQQAQGQFGQEGQHGAVTGKGLGGALQEKQEKQSDYEGMEVEDSTATGGYGRNAQGSSFSRQNQMGADHDNHANPGGVYDNDDDHKDGMKTGYSTPGYRKEGEDEEENARRLNQNVYGKQADDSGAKGNDYNEAEI</sequence>
<reference evidence="2" key="1">
    <citation type="submission" date="2013-07" db="EMBL/GenBank/DDBJ databases">
        <authorList>
            <consortium name="The Broad Institute Genome Sequencing Platform"/>
            <person name="Cuomo C."/>
            <person name="Litvintseva A."/>
            <person name="Chen Y."/>
            <person name="Heitman J."/>
            <person name="Sun S."/>
            <person name="Springer D."/>
            <person name="Dromer F."/>
            <person name="Young S.K."/>
            <person name="Zeng Q."/>
            <person name="Gargeya S."/>
            <person name="Fitzgerald M."/>
            <person name="Abouelleil A."/>
            <person name="Alvarado L."/>
            <person name="Berlin A.M."/>
            <person name="Chapman S.B."/>
            <person name="Dewar J."/>
            <person name="Goldberg J."/>
            <person name="Griggs A."/>
            <person name="Gujja S."/>
            <person name="Hansen M."/>
            <person name="Howarth C."/>
            <person name="Imamovic A."/>
            <person name="Larimer J."/>
            <person name="McCowan C."/>
            <person name="Murphy C."/>
            <person name="Pearson M."/>
            <person name="Priest M."/>
            <person name="Roberts A."/>
            <person name="Saif S."/>
            <person name="Shea T."/>
            <person name="Sykes S."/>
            <person name="Wortman J."/>
            <person name="Nusbaum C."/>
            <person name="Birren B."/>
        </authorList>
    </citation>
    <scope>NUCLEOTIDE SEQUENCE</scope>
    <source>
        <strain evidence="2">CBS 10117</strain>
    </source>
</reference>
<feature type="compositionally biased region" description="Polar residues" evidence="1">
    <location>
        <begin position="33"/>
        <end position="49"/>
    </location>
</feature>
<evidence type="ECO:0000256" key="1">
    <source>
        <dbReference type="SAM" id="MobiDB-lite"/>
    </source>
</evidence>
<organism evidence="2 3">
    <name type="scientific">Kwoniella dejecticola CBS 10117</name>
    <dbReference type="NCBI Taxonomy" id="1296121"/>
    <lineage>
        <taxon>Eukaryota</taxon>
        <taxon>Fungi</taxon>
        <taxon>Dikarya</taxon>
        <taxon>Basidiomycota</taxon>
        <taxon>Agaricomycotina</taxon>
        <taxon>Tremellomycetes</taxon>
        <taxon>Tremellales</taxon>
        <taxon>Cryptococcaceae</taxon>
        <taxon>Kwoniella</taxon>
    </lineage>
</organism>
<dbReference type="GeneID" id="28970095"/>
<dbReference type="AlphaFoldDB" id="A0AAJ8KVT5"/>
<feature type="compositionally biased region" description="Polar residues" evidence="1">
    <location>
        <begin position="1"/>
        <end position="15"/>
    </location>
</feature>
<evidence type="ECO:0000313" key="3">
    <source>
        <dbReference type="Proteomes" id="UP000078595"/>
    </source>
</evidence>
<dbReference type="RefSeq" id="XP_065825559.1">
    <property type="nucleotide sequence ID" value="XM_065969487.1"/>
</dbReference>
<feature type="compositionally biased region" description="Gly residues" evidence="1">
    <location>
        <begin position="63"/>
        <end position="72"/>
    </location>
</feature>
<accession>A0AAJ8KVT5</accession>
<name>A0AAJ8KVT5_9TREE</name>